<feature type="domain" description="Protein kinase" evidence="9">
    <location>
        <begin position="677"/>
        <end position="980"/>
    </location>
</feature>
<feature type="region of interest" description="Disordered" evidence="7">
    <location>
        <begin position="370"/>
        <end position="417"/>
    </location>
</feature>
<protein>
    <submittedName>
        <fullName evidence="10">Protein tyrosine kinase</fullName>
    </submittedName>
</protein>
<feature type="region of interest" description="Disordered" evidence="7">
    <location>
        <begin position="441"/>
        <end position="507"/>
    </location>
</feature>
<evidence type="ECO:0000313" key="11">
    <source>
        <dbReference type="Proteomes" id="UP000693970"/>
    </source>
</evidence>
<feature type="compositionally biased region" description="Low complexity" evidence="7">
    <location>
        <begin position="462"/>
        <end position="472"/>
    </location>
</feature>
<keyword evidence="3 6" id="KW-0547">Nucleotide-binding</keyword>
<dbReference type="PROSITE" id="PS00107">
    <property type="entry name" value="PROTEIN_KINASE_ATP"/>
    <property type="match status" value="1"/>
</dbReference>
<feature type="compositionally biased region" description="Polar residues" evidence="7">
    <location>
        <begin position="334"/>
        <end position="345"/>
    </location>
</feature>
<dbReference type="Proteomes" id="UP000693970">
    <property type="component" value="Unassembled WGS sequence"/>
</dbReference>
<feature type="compositionally biased region" description="Low complexity" evidence="7">
    <location>
        <begin position="47"/>
        <end position="60"/>
    </location>
</feature>
<evidence type="ECO:0000256" key="2">
    <source>
        <dbReference type="ARBA" id="ARBA00022679"/>
    </source>
</evidence>
<keyword evidence="8" id="KW-0472">Membrane</keyword>
<feature type="region of interest" description="Disordered" evidence="7">
    <location>
        <begin position="1"/>
        <end position="60"/>
    </location>
</feature>
<feature type="compositionally biased region" description="Basic and acidic residues" evidence="7">
    <location>
        <begin position="255"/>
        <end position="276"/>
    </location>
</feature>
<evidence type="ECO:0000256" key="7">
    <source>
        <dbReference type="SAM" id="MobiDB-lite"/>
    </source>
</evidence>
<dbReference type="GO" id="GO:0004674">
    <property type="term" value="F:protein serine/threonine kinase activity"/>
    <property type="evidence" value="ECO:0007669"/>
    <property type="project" value="UniProtKB-KW"/>
</dbReference>
<evidence type="ECO:0000256" key="5">
    <source>
        <dbReference type="ARBA" id="ARBA00022840"/>
    </source>
</evidence>
<dbReference type="OrthoDB" id="339325at2759"/>
<name>A0A9K3PS57_9STRA</name>
<evidence type="ECO:0000259" key="9">
    <source>
        <dbReference type="PROSITE" id="PS50011"/>
    </source>
</evidence>
<dbReference type="SMART" id="SM00220">
    <property type="entry name" value="S_TKc"/>
    <property type="match status" value="1"/>
</dbReference>
<evidence type="ECO:0000256" key="4">
    <source>
        <dbReference type="ARBA" id="ARBA00022777"/>
    </source>
</evidence>
<dbReference type="PANTHER" id="PTHR44329:SF288">
    <property type="entry name" value="MITOGEN-ACTIVATED PROTEIN KINASE KINASE KINASE 20"/>
    <property type="match status" value="1"/>
</dbReference>
<dbReference type="PROSITE" id="PS50011">
    <property type="entry name" value="PROTEIN_KINASE_DOM"/>
    <property type="match status" value="1"/>
</dbReference>
<keyword evidence="2" id="KW-0808">Transferase</keyword>
<evidence type="ECO:0000256" key="1">
    <source>
        <dbReference type="ARBA" id="ARBA00022527"/>
    </source>
</evidence>
<dbReference type="GO" id="GO:0005524">
    <property type="term" value="F:ATP binding"/>
    <property type="evidence" value="ECO:0007669"/>
    <property type="project" value="UniProtKB-UniRule"/>
</dbReference>
<keyword evidence="5 6" id="KW-0067">ATP-binding</keyword>
<keyword evidence="1" id="KW-0723">Serine/threonine-protein kinase</keyword>
<feature type="compositionally biased region" description="Polar residues" evidence="7">
    <location>
        <begin position="484"/>
        <end position="493"/>
    </location>
</feature>
<proteinExistence type="predicted"/>
<dbReference type="InterPro" id="IPR008271">
    <property type="entry name" value="Ser/Thr_kinase_AS"/>
</dbReference>
<dbReference type="PANTHER" id="PTHR44329">
    <property type="entry name" value="SERINE/THREONINE-PROTEIN KINASE TNNI3K-RELATED"/>
    <property type="match status" value="1"/>
</dbReference>
<dbReference type="Pfam" id="PF07714">
    <property type="entry name" value="PK_Tyr_Ser-Thr"/>
    <property type="match status" value="1"/>
</dbReference>
<dbReference type="InterPro" id="IPR017441">
    <property type="entry name" value="Protein_kinase_ATP_BS"/>
</dbReference>
<feature type="transmembrane region" description="Helical" evidence="8">
    <location>
        <begin position="125"/>
        <end position="147"/>
    </location>
</feature>
<evidence type="ECO:0000256" key="3">
    <source>
        <dbReference type="ARBA" id="ARBA00022741"/>
    </source>
</evidence>
<keyword evidence="4 10" id="KW-0418">Kinase</keyword>
<feature type="compositionally biased region" description="Basic residues" evidence="7">
    <location>
        <begin position="171"/>
        <end position="186"/>
    </location>
</feature>
<feature type="region of interest" description="Disordered" evidence="7">
    <location>
        <begin position="628"/>
        <end position="653"/>
    </location>
</feature>
<organism evidence="10 11">
    <name type="scientific">Nitzschia inconspicua</name>
    <dbReference type="NCBI Taxonomy" id="303405"/>
    <lineage>
        <taxon>Eukaryota</taxon>
        <taxon>Sar</taxon>
        <taxon>Stramenopiles</taxon>
        <taxon>Ochrophyta</taxon>
        <taxon>Bacillariophyta</taxon>
        <taxon>Bacillariophyceae</taxon>
        <taxon>Bacillariophycidae</taxon>
        <taxon>Bacillariales</taxon>
        <taxon>Bacillariaceae</taxon>
        <taxon>Nitzschia</taxon>
    </lineage>
</organism>
<feature type="binding site" evidence="6">
    <location>
        <position position="704"/>
    </location>
    <ligand>
        <name>ATP</name>
        <dbReference type="ChEBI" id="CHEBI:30616"/>
    </ligand>
</feature>
<dbReference type="InterPro" id="IPR051681">
    <property type="entry name" value="Ser/Thr_Kinases-Pseudokinases"/>
</dbReference>
<evidence type="ECO:0000256" key="6">
    <source>
        <dbReference type="PROSITE-ProRule" id="PRU10141"/>
    </source>
</evidence>
<accession>A0A9K3PS57</accession>
<reference evidence="10" key="2">
    <citation type="submission" date="2021-04" db="EMBL/GenBank/DDBJ databases">
        <authorList>
            <person name="Podell S."/>
        </authorList>
    </citation>
    <scope>NUCLEOTIDE SEQUENCE</scope>
    <source>
        <strain evidence="10">Hildebrandi</strain>
    </source>
</reference>
<feature type="region of interest" description="Disordered" evidence="7">
    <location>
        <begin position="246"/>
        <end position="345"/>
    </location>
</feature>
<feature type="region of interest" description="Disordered" evidence="7">
    <location>
        <begin position="154"/>
        <end position="205"/>
    </location>
</feature>
<dbReference type="EMBL" id="JAGRRH010000015">
    <property type="protein sequence ID" value="KAG7357328.1"/>
    <property type="molecule type" value="Genomic_DNA"/>
</dbReference>
<keyword evidence="8" id="KW-1133">Transmembrane helix</keyword>
<dbReference type="AlphaFoldDB" id="A0A9K3PS57"/>
<reference evidence="10" key="1">
    <citation type="journal article" date="2021" name="Sci. Rep.">
        <title>Diploid genomic architecture of Nitzschia inconspicua, an elite biomass production diatom.</title>
        <authorList>
            <person name="Oliver A."/>
            <person name="Podell S."/>
            <person name="Pinowska A."/>
            <person name="Traller J.C."/>
            <person name="Smith S.R."/>
            <person name="McClure R."/>
            <person name="Beliaev A."/>
            <person name="Bohutskyi P."/>
            <person name="Hill E.A."/>
            <person name="Rabines A."/>
            <person name="Zheng H."/>
            <person name="Allen L.Z."/>
            <person name="Kuo A."/>
            <person name="Grigoriev I.V."/>
            <person name="Allen A.E."/>
            <person name="Hazlebeck D."/>
            <person name="Allen E.E."/>
        </authorList>
    </citation>
    <scope>NUCLEOTIDE SEQUENCE</scope>
    <source>
        <strain evidence="10">Hildebrandi</strain>
    </source>
</reference>
<feature type="compositionally biased region" description="Polar residues" evidence="7">
    <location>
        <begin position="635"/>
        <end position="644"/>
    </location>
</feature>
<dbReference type="InterPro" id="IPR000719">
    <property type="entry name" value="Prot_kinase_dom"/>
</dbReference>
<feature type="compositionally biased region" description="Polar residues" evidence="7">
    <location>
        <begin position="277"/>
        <end position="309"/>
    </location>
</feature>
<evidence type="ECO:0000256" key="8">
    <source>
        <dbReference type="SAM" id="Phobius"/>
    </source>
</evidence>
<evidence type="ECO:0000313" key="10">
    <source>
        <dbReference type="EMBL" id="KAG7357328.1"/>
    </source>
</evidence>
<dbReference type="InterPro" id="IPR001245">
    <property type="entry name" value="Ser-Thr/Tyr_kinase_cat_dom"/>
</dbReference>
<dbReference type="CDD" id="cd13999">
    <property type="entry name" value="STKc_MAP3K-like"/>
    <property type="match status" value="1"/>
</dbReference>
<gene>
    <name evidence="10" type="ORF">IV203_002016</name>
</gene>
<keyword evidence="8" id="KW-0812">Transmembrane</keyword>
<comment type="caution">
    <text evidence="10">The sequence shown here is derived from an EMBL/GenBank/DDBJ whole genome shotgun (WGS) entry which is preliminary data.</text>
</comment>
<sequence>MGKRPRTPHFITGIGDGNVHDHKNNDVGTFGLRGNVNNKPKDPLDRNPNSSGSSNNNNVANNNADYYFNLRAAYNERLQRLEEPLLAASGDGQGGPDLWKDVFGNPVLDHQTIGKSTFTAASGPWQVSAFAFLGFIVVVSAVVLHFVSDAQHQHHQQQEDAAHNHSSPYMYRRRQRQRRKQQMRKKKTDEWSDDEEPIQDGIGLIPSDKLLPGMILPSAASSAHHSPDPFEDGYQQQSYYYQGQTSNSRFQAQDSRLRRTANKEHCSPAGSRDRRNSGGSNFYLSQQTAAAASAMGNKSPNISGVNPTYKSPAPNKLLSRSSAAPRMPKRGLSPTGSFNSHSSHGYSAAAIPHQQKQNYCTESPVGTRNVASLSGRQRVPSTPDAKIVFRDNGSNSNHGTKSNSLLPAPPEESPLLMPKIGQGDVGAFEIGARVLTDSSEIPAFPSIGENSSSGEDRRRRYSQASQSSQKSISLKDATDATPVRSFSSHNSHNAAMYGSNAASSRHQQSLVLTPGNYEETPVIGNARKVIDNAGSFDDAALLPPNGNDDELSDGPHHIPFIPSLAPAQGGEYSPALHHVAPPRSIIMDELRLVEMETGNSSIHWGVGPENDLQLVHAQNQDFDLSFAQEGGYDSSEGSDISIPSNDPRKSIPHKRSNLEIDTNATLSLQSDINFDDLQLQEVIGGGGFGQVWRASLRGTPVAVKVLTGSAQNTHIAKAILEEFRAEINLLKGMRHPNICLYMGACVDPPNRAIITELAANGSVWDALRLPLMPPYVAADGTPQGSWPMSLYLPDHRGAPPSSFGAPRISAPIPPRGSWPFELVKRVSCGAARGMAYLHGGKPPVLHRDLKSANLLLDESYNSKVCDFGLSRLKAQTRSMTGNCGTVQWMAPEVLANRSYDEKADVYSFGIIVWELLSRECPYEGMTAIQCALAVLNRDKRPEIPKWCPPGLHALIKACTKKEPDERPSFERIIEMLDSMH</sequence>
<keyword evidence="11" id="KW-1185">Reference proteome</keyword>
<dbReference type="PROSITE" id="PS00108">
    <property type="entry name" value="PROTEIN_KINASE_ST"/>
    <property type="match status" value="1"/>
</dbReference>
<feature type="compositionally biased region" description="Polar residues" evidence="7">
    <location>
        <begin position="392"/>
        <end position="403"/>
    </location>
</feature>